<reference evidence="1" key="1">
    <citation type="journal article" date="2021" name="Proc. Natl. Acad. Sci. U.S.A.">
        <title>A Catalog of Tens of Thousands of Viruses from Human Metagenomes Reveals Hidden Associations with Chronic Diseases.</title>
        <authorList>
            <person name="Tisza M.J."/>
            <person name="Buck C.B."/>
        </authorList>
    </citation>
    <scope>NUCLEOTIDE SEQUENCE</scope>
    <source>
        <strain evidence="1">CtNZz8</strain>
    </source>
</reference>
<organism evidence="1">
    <name type="scientific">Caudovirales sp. ctNZz8</name>
    <dbReference type="NCBI Taxonomy" id="2826772"/>
    <lineage>
        <taxon>Viruses</taxon>
        <taxon>Duplodnaviria</taxon>
        <taxon>Heunggongvirae</taxon>
        <taxon>Uroviricota</taxon>
        <taxon>Caudoviricetes</taxon>
    </lineage>
</organism>
<dbReference type="EMBL" id="BK015770">
    <property type="protein sequence ID" value="DAE24206.1"/>
    <property type="molecule type" value="Genomic_DNA"/>
</dbReference>
<name>A0A8S5QYD3_9CAUD</name>
<sequence length="51" mass="5943">MDDKIIIDRMEAEEFLSMLMDAAKQDNPTRYYSAAQIIENIANDFKDLCKL</sequence>
<evidence type="ECO:0000313" key="1">
    <source>
        <dbReference type="EMBL" id="DAE24206.1"/>
    </source>
</evidence>
<proteinExistence type="predicted"/>
<protein>
    <submittedName>
        <fullName evidence="1">Uncharacterized protein</fullName>
    </submittedName>
</protein>
<accession>A0A8S5QYD3</accession>